<gene>
    <name evidence="12" type="ORF">ACFPQ5_03135</name>
</gene>
<dbReference type="InterPro" id="IPR027469">
    <property type="entry name" value="Cation_efflux_TMD_sf"/>
</dbReference>
<evidence type="ECO:0000313" key="12">
    <source>
        <dbReference type="EMBL" id="MFC5477168.1"/>
    </source>
</evidence>
<evidence type="ECO:0000256" key="2">
    <source>
        <dbReference type="ARBA" id="ARBA00008873"/>
    </source>
</evidence>
<name>A0ABW0MGX5_9BURK</name>
<evidence type="ECO:0000259" key="10">
    <source>
        <dbReference type="Pfam" id="PF01545"/>
    </source>
</evidence>
<evidence type="ECO:0000256" key="3">
    <source>
        <dbReference type="ARBA" id="ARBA00022448"/>
    </source>
</evidence>
<comment type="caution">
    <text evidence="12">The sequence shown here is derived from an EMBL/GenBank/DDBJ whole genome shotgun (WGS) entry which is preliminary data.</text>
</comment>
<comment type="subcellular location">
    <subcellularLocation>
        <location evidence="1">Membrane</location>
        <topology evidence="1">Multi-pass membrane protein</topology>
    </subcellularLocation>
</comment>
<dbReference type="InterPro" id="IPR002524">
    <property type="entry name" value="Cation_efflux"/>
</dbReference>
<feature type="transmembrane region" description="Helical" evidence="9">
    <location>
        <begin position="152"/>
        <end position="172"/>
    </location>
</feature>
<dbReference type="SUPFAM" id="SSF160240">
    <property type="entry name" value="Cation efflux protein cytoplasmic domain-like"/>
    <property type="match status" value="1"/>
</dbReference>
<keyword evidence="6 9" id="KW-1133">Transmembrane helix</keyword>
<evidence type="ECO:0000256" key="9">
    <source>
        <dbReference type="SAM" id="Phobius"/>
    </source>
</evidence>
<dbReference type="PANTHER" id="PTHR11562:SF17">
    <property type="entry name" value="RE54080P-RELATED"/>
    <property type="match status" value="1"/>
</dbReference>
<dbReference type="InterPro" id="IPR027470">
    <property type="entry name" value="Cation_efflux_CTD"/>
</dbReference>
<dbReference type="Gene3D" id="1.20.1510.10">
    <property type="entry name" value="Cation efflux protein transmembrane domain"/>
    <property type="match status" value="1"/>
</dbReference>
<dbReference type="Pfam" id="PF01545">
    <property type="entry name" value="Cation_efflux"/>
    <property type="match status" value="1"/>
</dbReference>
<keyword evidence="5" id="KW-0864">Zinc transport</keyword>
<reference evidence="13" key="1">
    <citation type="journal article" date="2019" name="Int. J. Syst. Evol. Microbiol.">
        <title>The Global Catalogue of Microorganisms (GCM) 10K type strain sequencing project: providing services to taxonomists for standard genome sequencing and annotation.</title>
        <authorList>
            <consortium name="The Broad Institute Genomics Platform"/>
            <consortium name="The Broad Institute Genome Sequencing Center for Infectious Disease"/>
            <person name="Wu L."/>
            <person name="Ma J."/>
        </authorList>
    </citation>
    <scope>NUCLEOTIDE SEQUENCE [LARGE SCALE GENOMIC DNA]</scope>
    <source>
        <strain evidence="13">CCUG 43111</strain>
    </source>
</reference>
<dbReference type="PANTHER" id="PTHR11562">
    <property type="entry name" value="CATION EFFLUX PROTEIN/ ZINC TRANSPORTER"/>
    <property type="match status" value="1"/>
</dbReference>
<proteinExistence type="inferred from homology"/>
<keyword evidence="7" id="KW-0406">Ion transport</keyword>
<dbReference type="InterPro" id="IPR050681">
    <property type="entry name" value="CDF/SLC30A"/>
</dbReference>
<evidence type="ECO:0000313" key="13">
    <source>
        <dbReference type="Proteomes" id="UP001596101"/>
    </source>
</evidence>
<dbReference type="NCBIfam" id="TIGR01297">
    <property type="entry name" value="CDF"/>
    <property type="match status" value="1"/>
</dbReference>
<keyword evidence="5" id="KW-0862">Zinc</keyword>
<evidence type="ECO:0000256" key="5">
    <source>
        <dbReference type="ARBA" id="ARBA00022906"/>
    </source>
</evidence>
<accession>A0ABW0MGX5</accession>
<dbReference type="Pfam" id="PF16916">
    <property type="entry name" value="ZT_dimer"/>
    <property type="match status" value="1"/>
</dbReference>
<evidence type="ECO:0000256" key="4">
    <source>
        <dbReference type="ARBA" id="ARBA00022692"/>
    </source>
</evidence>
<keyword evidence="13" id="KW-1185">Reference proteome</keyword>
<feature type="transmembrane region" description="Helical" evidence="9">
    <location>
        <begin position="120"/>
        <end position="140"/>
    </location>
</feature>
<organism evidence="12 13">
    <name type="scientific">Massilia suwonensis</name>
    <dbReference type="NCBI Taxonomy" id="648895"/>
    <lineage>
        <taxon>Bacteria</taxon>
        <taxon>Pseudomonadati</taxon>
        <taxon>Pseudomonadota</taxon>
        <taxon>Betaproteobacteria</taxon>
        <taxon>Burkholderiales</taxon>
        <taxon>Oxalobacteraceae</taxon>
        <taxon>Telluria group</taxon>
        <taxon>Massilia</taxon>
    </lineage>
</organism>
<evidence type="ECO:0000256" key="6">
    <source>
        <dbReference type="ARBA" id="ARBA00022989"/>
    </source>
</evidence>
<evidence type="ECO:0000256" key="8">
    <source>
        <dbReference type="ARBA" id="ARBA00023136"/>
    </source>
</evidence>
<keyword evidence="3" id="KW-0813">Transport</keyword>
<evidence type="ECO:0000259" key="11">
    <source>
        <dbReference type="Pfam" id="PF16916"/>
    </source>
</evidence>
<dbReference type="SUPFAM" id="SSF161111">
    <property type="entry name" value="Cation efflux protein transmembrane domain-like"/>
    <property type="match status" value="1"/>
</dbReference>
<feature type="domain" description="Cation efflux protein cytoplasmic" evidence="11">
    <location>
        <begin position="217"/>
        <end position="288"/>
    </location>
</feature>
<feature type="domain" description="Cation efflux protein transmembrane" evidence="10">
    <location>
        <begin position="18"/>
        <end position="209"/>
    </location>
</feature>
<comment type="similarity">
    <text evidence="2">Belongs to the cation diffusion facilitator (CDF) transporter (TC 2.A.4) family. SLC30A subfamily.</text>
</comment>
<dbReference type="InterPro" id="IPR058533">
    <property type="entry name" value="Cation_efflux_TM"/>
</dbReference>
<dbReference type="RefSeq" id="WP_379751803.1">
    <property type="nucleotide sequence ID" value="NZ_JBHSMR010000004.1"/>
</dbReference>
<keyword evidence="8 9" id="KW-0472">Membrane</keyword>
<feature type="transmembrane region" description="Helical" evidence="9">
    <location>
        <begin position="18"/>
        <end position="38"/>
    </location>
</feature>
<dbReference type="Proteomes" id="UP001596101">
    <property type="component" value="Unassembled WGS sequence"/>
</dbReference>
<feature type="transmembrane region" description="Helical" evidence="9">
    <location>
        <begin position="178"/>
        <end position="195"/>
    </location>
</feature>
<feature type="transmembrane region" description="Helical" evidence="9">
    <location>
        <begin position="85"/>
        <end position="104"/>
    </location>
</feature>
<evidence type="ECO:0000256" key="7">
    <source>
        <dbReference type="ARBA" id="ARBA00023065"/>
    </source>
</evidence>
<sequence length="328" mass="35646">MGSGHSHAAQPGQSERPLWIALMLTTAFLIAEIVGGILTNSLALISDAAHMFTDTAALAISLAAIRIGRRPADTSRTFGYYRFEILAAAFNAILLFLVAIYILFEAYQRLNNPPEIESGTMLYVAAFGLVVNLISMRLLSSGKDSSLNVKGAYLEVWSDMLGSIGVIIGALVIRYTGWGWVDSAIAVGIGLWVLPRTWTLLKASMNVLLEGAPEGLGIGEVKQVIAAVPGVASVHDLHVWSITSGKSSLTVHVVQREDVTDPQALLTTIRQLVAEKYDIHHCTIQIETSPCEEALEEHRFVPADNKEHADHIDHAEHSGHEEHEGEKQ</sequence>
<dbReference type="EMBL" id="JBHSMR010000004">
    <property type="protein sequence ID" value="MFC5477168.1"/>
    <property type="molecule type" value="Genomic_DNA"/>
</dbReference>
<keyword evidence="4 9" id="KW-0812">Transmembrane</keyword>
<dbReference type="InterPro" id="IPR036837">
    <property type="entry name" value="Cation_efflux_CTD_sf"/>
</dbReference>
<evidence type="ECO:0000256" key="1">
    <source>
        <dbReference type="ARBA" id="ARBA00004141"/>
    </source>
</evidence>
<protein>
    <submittedName>
        <fullName evidence="12">Cation diffusion facilitator family transporter</fullName>
    </submittedName>
</protein>